<evidence type="ECO:0000313" key="3">
    <source>
        <dbReference type="EMBL" id="EFM10898.1"/>
    </source>
</evidence>
<organism evidence="3 5">
    <name type="scientific">Paenibacillus curdlanolyticus YK9</name>
    <dbReference type="NCBI Taxonomy" id="717606"/>
    <lineage>
        <taxon>Bacteria</taxon>
        <taxon>Bacillati</taxon>
        <taxon>Bacillota</taxon>
        <taxon>Bacilli</taxon>
        <taxon>Bacillales</taxon>
        <taxon>Paenibacillaceae</taxon>
        <taxon>Paenibacillus</taxon>
    </lineage>
</organism>
<gene>
    <name evidence="3" type="ORF">PaecuDRAFT_2148</name>
    <name evidence="4" type="ORF">PaecuDRAFT_2149</name>
    <name evidence="2" type="ORF">PaecuDRAFT_4842</name>
</gene>
<reference evidence="3 5" key="1">
    <citation type="submission" date="2010-07" db="EMBL/GenBank/DDBJ databases">
        <title>The draft genome of Paenibacillus curdlanolyticus YK9.</title>
        <authorList>
            <consortium name="US DOE Joint Genome Institute (JGI-PGF)"/>
            <person name="Lucas S."/>
            <person name="Copeland A."/>
            <person name="Lapidus A."/>
            <person name="Cheng J.-F."/>
            <person name="Bruce D."/>
            <person name="Goodwin L."/>
            <person name="Pitluck S."/>
            <person name="Land M.L."/>
            <person name="Hauser L."/>
            <person name="Chang Y.-J."/>
            <person name="Jeffries C."/>
            <person name="Anderson I.J."/>
            <person name="Johnson E."/>
            <person name="Loganathan U."/>
            <person name="Mulhopadhyay B."/>
            <person name="Kyrpides N."/>
            <person name="Woyke T.J."/>
        </authorList>
    </citation>
    <scope>NUCLEOTIDE SEQUENCE [LARGE SCALE GENOMIC DNA]</scope>
    <source>
        <strain evidence="3 5">YK9</strain>
    </source>
</reference>
<dbReference type="Proteomes" id="UP000005387">
    <property type="component" value="Unassembled WGS sequence"/>
</dbReference>
<proteinExistence type="predicted"/>
<keyword evidence="5" id="KW-1185">Reference proteome</keyword>
<accession>E0I914</accession>
<evidence type="ECO:0000313" key="4">
    <source>
        <dbReference type="EMBL" id="EFM10899.1"/>
    </source>
</evidence>
<feature type="compositionally biased region" description="Polar residues" evidence="1">
    <location>
        <begin position="1"/>
        <end position="10"/>
    </location>
</feature>
<dbReference type="STRING" id="717606.PaecuDRAFT_2148"/>
<dbReference type="RefSeq" id="WP_006038148.1">
    <property type="nucleotide sequence ID" value="NZ_AEDD01000005.1"/>
</dbReference>
<dbReference type="EMBL" id="AEDD01000005">
    <property type="protein sequence ID" value="EFM10898.1"/>
    <property type="molecule type" value="Genomic_DNA"/>
</dbReference>
<dbReference type="EMBL" id="AEDD01000035">
    <property type="protein sequence ID" value="EFM08354.1"/>
    <property type="molecule type" value="Genomic_DNA"/>
</dbReference>
<protein>
    <submittedName>
        <fullName evidence="3">Uncharacterized protein</fullName>
    </submittedName>
</protein>
<name>E0I914_9BACL</name>
<evidence type="ECO:0000313" key="5">
    <source>
        <dbReference type="Proteomes" id="UP000005387"/>
    </source>
</evidence>
<sequence>MSCPANSHSAGTAYGDSGCTSARDCHPYVPFWGGNSSYTQIYDKCVTDVGNNPVGDYYRETSYSGCC</sequence>
<evidence type="ECO:0000313" key="2">
    <source>
        <dbReference type="EMBL" id="EFM08354.1"/>
    </source>
</evidence>
<dbReference type="EMBL" id="AEDD01000005">
    <property type="protein sequence ID" value="EFM10899.1"/>
    <property type="molecule type" value="Genomic_DNA"/>
</dbReference>
<feature type="region of interest" description="Disordered" evidence="1">
    <location>
        <begin position="1"/>
        <end position="20"/>
    </location>
</feature>
<dbReference type="AlphaFoldDB" id="E0I914"/>
<evidence type="ECO:0000256" key="1">
    <source>
        <dbReference type="SAM" id="MobiDB-lite"/>
    </source>
</evidence>